<keyword evidence="3" id="KW-0812">Transmembrane</keyword>
<feature type="transmembrane region" description="Helical" evidence="3">
    <location>
        <begin position="36"/>
        <end position="54"/>
    </location>
</feature>
<keyword evidence="3" id="KW-1133">Transmembrane helix</keyword>
<evidence type="ECO:0000259" key="4">
    <source>
        <dbReference type="SMART" id="SM00560"/>
    </source>
</evidence>
<dbReference type="Pfam" id="PF13385">
    <property type="entry name" value="Laminin_G_3"/>
    <property type="match status" value="2"/>
</dbReference>
<dbReference type="SMART" id="SM00560">
    <property type="entry name" value="LamGL"/>
    <property type="match status" value="2"/>
</dbReference>
<dbReference type="InterPro" id="IPR013320">
    <property type="entry name" value="ConA-like_dom_sf"/>
</dbReference>
<evidence type="ECO:0000313" key="5">
    <source>
        <dbReference type="EMBL" id="OGF82716.1"/>
    </source>
</evidence>
<name>A0A1F5X4C4_9BACT</name>
<keyword evidence="3" id="KW-0472">Membrane</keyword>
<dbReference type="EMBL" id="MFIE01000014">
    <property type="protein sequence ID" value="OGF82716.1"/>
    <property type="molecule type" value="Genomic_DNA"/>
</dbReference>
<organism evidence="5 6">
    <name type="scientific">Candidatus Giovannonibacteria bacterium RIFCSPLOWO2_01_FULL_46_13</name>
    <dbReference type="NCBI Taxonomy" id="1798352"/>
    <lineage>
        <taxon>Bacteria</taxon>
        <taxon>Candidatus Giovannoniibacteriota</taxon>
    </lineage>
</organism>
<evidence type="ECO:0000313" key="6">
    <source>
        <dbReference type="Proteomes" id="UP000178684"/>
    </source>
</evidence>
<reference evidence="5 6" key="1">
    <citation type="journal article" date="2016" name="Nat. Commun.">
        <title>Thousands of microbial genomes shed light on interconnected biogeochemical processes in an aquifer system.</title>
        <authorList>
            <person name="Anantharaman K."/>
            <person name="Brown C.T."/>
            <person name="Hug L.A."/>
            <person name="Sharon I."/>
            <person name="Castelle C.J."/>
            <person name="Probst A.J."/>
            <person name="Thomas B.C."/>
            <person name="Singh A."/>
            <person name="Wilkins M.J."/>
            <person name="Karaoz U."/>
            <person name="Brodie E.L."/>
            <person name="Williams K.H."/>
            <person name="Hubbard S.S."/>
            <person name="Banfield J.F."/>
        </authorList>
    </citation>
    <scope>NUCLEOTIDE SEQUENCE [LARGE SCALE GENOMIC DNA]</scope>
</reference>
<accession>A0A1F5X4C4</accession>
<dbReference type="InterPro" id="IPR006558">
    <property type="entry name" value="LamG-like"/>
</dbReference>
<dbReference type="InterPro" id="IPR011050">
    <property type="entry name" value="Pectin_lyase_fold/virulence"/>
</dbReference>
<dbReference type="Gene3D" id="2.60.120.200">
    <property type="match status" value="2"/>
</dbReference>
<keyword evidence="2" id="KW-1015">Disulfide bond</keyword>
<proteinExistence type="predicted"/>
<protein>
    <recommendedName>
        <fullName evidence="4">LamG-like jellyroll fold domain-containing protein</fullName>
    </recommendedName>
</protein>
<keyword evidence="1" id="KW-0732">Signal</keyword>
<dbReference type="PANTHER" id="PTHR47635:SF2">
    <property type="entry name" value="LAMG-LIKE JELLYROLL FOLD DOMAIN-CONTAINING PROTEIN"/>
    <property type="match status" value="1"/>
</dbReference>
<dbReference type="SUPFAM" id="SSF51126">
    <property type="entry name" value="Pectin lyase-like"/>
    <property type="match status" value="1"/>
</dbReference>
<evidence type="ECO:0000256" key="3">
    <source>
        <dbReference type="SAM" id="Phobius"/>
    </source>
</evidence>
<gene>
    <name evidence="5" type="ORF">A3B18_00365</name>
</gene>
<evidence type="ECO:0000256" key="2">
    <source>
        <dbReference type="ARBA" id="ARBA00023157"/>
    </source>
</evidence>
<feature type="domain" description="LamG-like jellyroll fold" evidence="4">
    <location>
        <begin position="132"/>
        <end position="272"/>
    </location>
</feature>
<dbReference type="Proteomes" id="UP000178684">
    <property type="component" value="Unassembled WGS sequence"/>
</dbReference>
<feature type="domain" description="LamG-like jellyroll fold" evidence="4">
    <location>
        <begin position="865"/>
        <end position="997"/>
    </location>
</feature>
<comment type="caution">
    <text evidence="5">The sequence shown here is derived from an EMBL/GenBank/DDBJ whole genome shotgun (WGS) entry which is preliminary data.</text>
</comment>
<evidence type="ECO:0000256" key="1">
    <source>
        <dbReference type="ARBA" id="ARBA00022729"/>
    </source>
</evidence>
<dbReference type="SUPFAM" id="SSF49899">
    <property type="entry name" value="Concanavalin A-like lectins/glucanases"/>
    <property type="match status" value="2"/>
</dbReference>
<sequence length="1627" mass="173681">MNSNLEEKDKLAESALRSLNREFVVVGKTRVHSWTAWLLIGLAAGALGMILFIANRSGEFEPSSADAPNLIASFSLEEGSGSHAKDSSGNNRQLNLINGTTWADGKFGKAISFDGINDYATVPGLTSASLENGHTFSVWFYPTKQTSYAMLAGWWGYHTGLYQSGENVRYTITFQKPDNTLTVSASPYVPVTLNEWHHAAGIYDKAGKTMYLYLDGKLVGKSQTPDLPMAKYNRAMEVGYSYMFGTDYNKPEWKYKGLIDEVKVYDRALSAEEVKSLFTPVSEQPNGTVNISLEPTPPAQNVIAGTNQFEFARYKLDAISSPADARLANISLAYKVPAGNPNDLTNCRLYDGTIIVNSANIVNPVSASETVNFVFDGAGLTVQKGTSKTISLKCDVRSGSSGKYQWGFGGSAGQIMTAIPGGALVASLDSASASLRIVNSGATNVELSRIRFSASGEDIDLRQVALQLSGTEFNTPDDLVGRSVSLWTTEGVQIGTAIFSTQGDYATSSQIASGAFRIPKDASRTLVVKGNISNICSSCDITTPGDVLKVDYDGNNNGVGGNYGIGISSGFNITPTSGDTVSEGVRIFKAYPSFASIIGWQPSTIANGNRAVYRFSVKANGGDVGIHKFTVKITATNLSGINIFGYTDSAYSSPVTGVNAAGQLSQTNASLLSNETRIIEFRVDQNGIPKTLVIPSGSTYYFEVRGTMTGVTGSSGYVSTQLEGDASLAQVGTAASIEGTSDNDFIWSPNSLGISALTFADFANGNLLPGLPSSNMSPQVLSNGVPPSTQPAPTPTPAPASLLMHYKFDEGTGKQAKDNISAINGTLSGSAAFISGGVSGGAVRFGGIAAPGTLDFSSTKLPLENGFSIETWARPTAAGNYSMIFESRYLAPAVWIRPDQTIGFDVYDYTKHQWNKAGTEKITLNQWHHIVGTYDKKELKLYVNGKFVASVPYSTLAQRGNAYRIGNDYAYDGYAKNYSFEGDIDEFKIYNDALSAEEVKKGYDGYASVPVVTQTPPVPVATTHASTKFIAGDRVQVNADVLNVRSTPNGTILSPAQTRGIQGRVIAGPQNLGGYNWWQIDFDSGSDGWSAEDFLVKAAVVATPTPVQTQTQSMAVVSSTPVKQVDSPAALPQSYVDTTYSAPTGKTISVPQGGDLQAALNNALPGDVISLQAGVTYSGNFTLPKKSGVGWVTLRTSVADTSLPQGTRVTPANAALMPKIVSPNTMSAITAAKGAHHYRFIGVEIATTHADTSSTNYNVVLLGDGTETNLADLPSDIIFDRTYIHGTPTGNIRRGIALNGTRLAVIDSYLSDFHEIGADSQAILGWNGPGPYKIVNNYLEAAGENMMFGGADPKISNLVPSDIEVRRNNFAKQLKWKIGEPSYAGIAWSVKNIFELKNARRVLVDGNIFEYNWPHSQNGFSILFTVRNQDGTAPWSVVEDVTFTNNILRHAAAGINILGTDNLQPSQQTKRIFIKNNLFEDIGGKWGFGRLFQVLSGAAQVVIDHNTALNSETMLFADGVASPGFIYRNNIASHNSYGVIGTGTGIGSGTLNTYFPGYVFNKNVLVGGISTSYPQDNYFPLSTANIGFVNMIGGDYHLSPSSPYKNIGTDGKDLGANIDLINSAIAK</sequence>
<dbReference type="PANTHER" id="PTHR47635">
    <property type="entry name" value="CUB DOMAIN-CONTAINING PROTEIN"/>
    <property type="match status" value="1"/>
</dbReference>